<sequence length="207" mass="23436">MINDRFLVINVLRWSQKFHCTSTACENKFPNFLVIEFQACESTGTIFNKSLKSDRYLVMKTLGGPQNILLCFRILLKFSGDWSASRVTEVFLCFYTLSKKFCCFFKGPSLKSDSFLVIGVLQGSQKFSCASTHCEKCSAASSRSFKSDSYLVIGVLGRPQNNRSFARPTRTTSTNNKNLRPISTGRTQTQVTTQLFRHSATKDWIIN</sequence>
<name>A0AAW2FH68_9HYME</name>
<evidence type="ECO:0000256" key="1">
    <source>
        <dbReference type="SAM" id="MobiDB-lite"/>
    </source>
</evidence>
<reference evidence="2 3" key="1">
    <citation type="submission" date="2023-03" db="EMBL/GenBank/DDBJ databases">
        <title>High recombination rates correlate with genetic variation in Cardiocondyla obscurior ants.</title>
        <authorList>
            <person name="Errbii M."/>
        </authorList>
    </citation>
    <scope>NUCLEOTIDE SEQUENCE [LARGE SCALE GENOMIC DNA]</scope>
    <source>
        <strain evidence="2">Alpha-2009</strain>
        <tissue evidence="2">Whole body</tissue>
    </source>
</reference>
<feature type="region of interest" description="Disordered" evidence="1">
    <location>
        <begin position="161"/>
        <end position="182"/>
    </location>
</feature>
<feature type="compositionally biased region" description="Polar residues" evidence="1">
    <location>
        <begin position="161"/>
        <end position="178"/>
    </location>
</feature>
<proteinExistence type="predicted"/>
<keyword evidence="3" id="KW-1185">Reference proteome</keyword>
<accession>A0AAW2FH68</accession>
<gene>
    <name evidence="2" type="ORF">PUN28_011828</name>
</gene>
<evidence type="ECO:0000313" key="3">
    <source>
        <dbReference type="Proteomes" id="UP001430953"/>
    </source>
</evidence>
<comment type="caution">
    <text evidence="2">The sequence shown here is derived from an EMBL/GenBank/DDBJ whole genome shotgun (WGS) entry which is preliminary data.</text>
</comment>
<evidence type="ECO:0000313" key="2">
    <source>
        <dbReference type="EMBL" id="KAL0114782.1"/>
    </source>
</evidence>
<dbReference type="Proteomes" id="UP001430953">
    <property type="component" value="Unassembled WGS sequence"/>
</dbReference>
<dbReference type="EMBL" id="JADYXP020000011">
    <property type="protein sequence ID" value="KAL0114782.1"/>
    <property type="molecule type" value="Genomic_DNA"/>
</dbReference>
<protein>
    <submittedName>
        <fullName evidence="2">Uncharacterized protein</fullName>
    </submittedName>
</protein>
<dbReference type="AlphaFoldDB" id="A0AAW2FH68"/>
<organism evidence="2 3">
    <name type="scientific">Cardiocondyla obscurior</name>
    <dbReference type="NCBI Taxonomy" id="286306"/>
    <lineage>
        <taxon>Eukaryota</taxon>
        <taxon>Metazoa</taxon>
        <taxon>Ecdysozoa</taxon>
        <taxon>Arthropoda</taxon>
        <taxon>Hexapoda</taxon>
        <taxon>Insecta</taxon>
        <taxon>Pterygota</taxon>
        <taxon>Neoptera</taxon>
        <taxon>Endopterygota</taxon>
        <taxon>Hymenoptera</taxon>
        <taxon>Apocrita</taxon>
        <taxon>Aculeata</taxon>
        <taxon>Formicoidea</taxon>
        <taxon>Formicidae</taxon>
        <taxon>Myrmicinae</taxon>
        <taxon>Cardiocondyla</taxon>
    </lineage>
</organism>